<accession>A0A1N6NFI0</accession>
<dbReference type="STRING" id="1017273.SAMN05443094_101137"/>
<dbReference type="HAMAP" id="MF_01241">
    <property type="entry name" value="GlcN6P_deamin"/>
    <property type="match status" value="1"/>
</dbReference>
<dbReference type="EMBL" id="FTLX01000001">
    <property type="protein sequence ID" value="SIP90803.1"/>
    <property type="molecule type" value="Genomic_DNA"/>
</dbReference>
<feature type="active site" description="Proton acceptor; for ring-opening step" evidence="4">
    <location>
        <position position="137"/>
    </location>
</feature>
<dbReference type="GO" id="GO:0006043">
    <property type="term" value="P:glucosamine catabolic process"/>
    <property type="evidence" value="ECO:0007669"/>
    <property type="project" value="TreeGrafter"/>
</dbReference>
<evidence type="ECO:0000256" key="3">
    <source>
        <dbReference type="ARBA" id="ARBA00023277"/>
    </source>
</evidence>
<gene>
    <name evidence="4" type="primary">nagB</name>
    <name evidence="6" type="ORF">B1B05_00665</name>
    <name evidence="7" type="ORF">SAMN05443094_101137</name>
</gene>
<keyword evidence="3 4" id="KW-0119">Carbohydrate metabolism</keyword>
<dbReference type="EC" id="3.5.99.6" evidence="4"/>
<dbReference type="PANTHER" id="PTHR11280">
    <property type="entry name" value="GLUCOSAMINE-6-PHOSPHATE ISOMERASE"/>
    <property type="match status" value="1"/>
</dbReference>
<evidence type="ECO:0000256" key="1">
    <source>
        <dbReference type="ARBA" id="ARBA00000644"/>
    </source>
</evidence>
<dbReference type="PROSITE" id="PS01161">
    <property type="entry name" value="GLC_GALNAC_ISOMERASE"/>
    <property type="match status" value="1"/>
</dbReference>
<dbReference type="Proteomes" id="UP000215545">
    <property type="component" value="Unassembled WGS sequence"/>
</dbReference>
<dbReference type="GO" id="GO:0006046">
    <property type="term" value="P:N-acetylglucosamine catabolic process"/>
    <property type="evidence" value="ECO:0007669"/>
    <property type="project" value="UniProtKB-UniRule"/>
</dbReference>
<organism evidence="7 8">
    <name type="scientific">Domibacillus enclensis</name>
    <dbReference type="NCBI Taxonomy" id="1017273"/>
    <lineage>
        <taxon>Bacteria</taxon>
        <taxon>Bacillati</taxon>
        <taxon>Bacillota</taxon>
        <taxon>Bacilli</taxon>
        <taxon>Bacillales</taxon>
        <taxon>Bacillaceae</taxon>
        <taxon>Domibacillus</taxon>
    </lineage>
</organism>
<dbReference type="Pfam" id="PF01182">
    <property type="entry name" value="Glucosamine_iso"/>
    <property type="match status" value="1"/>
</dbReference>
<dbReference type="NCBIfam" id="TIGR00502">
    <property type="entry name" value="nagB"/>
    <property type="match status" value="1"/>
</dbReference>
<dbReference type="InterPro" id="IPR004547">
    <property type="entry name" value="Glucosamine6P_isomerase"/>
</dbReference>
<dbReference type="EMBL" id="MWSK01000001">
    <property type="protein sequence ID" value="OXS80032.1"/>
    <property type="molecule type" value="Genomic_DNA"/>
</dbReference>
<feature type="active site" description="Proton acceptor; for enolization step" evidence="4">
    <location>
        <position position="67"/>
    </location>
</feature>
<dbReference type="GO" id="GO:0004342">
    <property type="term" value="F:glucosamine-6-phosphate deaminase activity"/>
    <property type="evidence" value="ECO:0007669"/>
    <property type="project" value="UniProtKB-UniRule"/>
</dbReference>
<dbReference type="InterPro" id="IPR037171">
    <property type="entry name" value="NagB/RpiA_transferase-like"/>
</dbReference>
<evidence type="ECO:0000256" key="2">
    <source>
        <dbReference type="ARBA" id="ARBA00022801"/>
    </source>
</evidence>
<keyword evidence="2 4" id="KW-0378">Hydrolase</keyword>
<reference evidence="6" key="3">
    <citation type="submission" date="2017-03" db="EMBL/GenBank/DDBJ databases">
        <authorList>
            <person name="Dastager S.G."/>
            <person name="Neurgaonkar P.S."/>
            <person name="Dharne M.S."/>
        </authorList>
    </citation>
    <scope>NUCLEOTIDE SEQUENCE</scope>
    <source>
        <strain evidence="6">DSM 25145</strain>
    </source>
</reference>
<comment type="caution">
    <text evidence="4">Lacks conserved residue(s) required for the propagation of feature annotation.</text>
</comment>
<evidence type="ECO:0000256" key="4">
    <source>
        <dbReference type="HAMAP-Rule" id="MF_01241"/>
    </source>
</evidence>
<dbReference type="AlphaFoldDB" id="A0A1N6NFI0"/>
<feature type="domain" description="Glucosamine/galactosamine-6-phosphate isomerase" evidence="5">
    <location>
        <begin position="11"/>
        <end position="225"/>
    </location>
</feature>
<keyword evidence="9" id="KW-1185">Reference proteome</keyword>
<dbReference type="GO" id="GO:0005737">
    <property type="term" value="C:cytoplasm"/>
    <property type="evidence" value="ECO:0007669"/>
    <property type="project" value="TreeGrafter"/>
</dbReference>
<evidence type="ECO:0000313" key="9">
    <source>
        <dbReference type="Proteomes" id="UP000215545"/>
    </source>
</evidence>
<dbReference type="Gene3D" id="3.40.50.1360">
    <property type="match status" value="1"/>
</dbReference>
<comment type="function">
    <text evidence="4">Catalyzes the reversible isomerization-deamination of glucosamine 6-phosphate (GlcN6P) to form fructose 6-phosphate (Fru6P) and ammonium ion.</text>
</comment>
<dbReference type="GO" id="GO:0019262">
    <property type="term" value="P:N-acetylneuraminate catabolic process"/>
    <property type="evidence" value="ECO:0007669"/>
    <property type="project" value="UniProtKB-UniRule"/>
</dbReference>
<sequence>MNIVRASNYEDMSKKAAEYVLRKLSEKPDAVLGLATGSTPAGLYEQLIIEHQKRNVSYRQIRTINLDEYIGLPADDENSYHSFMNTQLFRHIDIPLANTHLPNGEAADLPAECSRYEALIDHLGIDLQLLGIGENGHIGFNEPGTSFGQTTHMTTLAESTRQANARFFPSIEAVPQQAITMGIASIMKSREILLMASGRRKAAAIERLMSGETGEDFPASVLHRHPHVTILADEEALSTVT</sequence>
<comment type="catalytic activity">
    <reaction evidence="1 4">
        <text>alpha-D-glucosamine 6-phosphate + H2O = beta-D-fructose 6-phosphate + NH4(+)</text>
        <dbReference type="Rhea" id="RHEA:12172"/>
        <dbReference type="ChEBI" id="CHEBI:15377"/>
        <dbReference type="ChEBI" id="CHEBI:28938"/>
        <dbReference type="ChEBI" id="CHEBI:57634"/>
        <dbReference type="ChEBI" id="CHEBI:75989"/>
        <dbReference type="EC" id="3.5.99.6"/>
    </reaction>
</comment>
<protein>
    <recommendedName>
        <fullName evidence="4">Glucosamine-6-phosphate deaminase</fullName>
        <ecNumber evidence="4">3.5.99.6</ecNumber>
    </recommendedName>
    <alternativeName>
        <fullName evidence="4">GlcN6P deaminase</fullName>
        <shortName evidence="4">GNPDA</shortName>
    </alternativeName>
    <alternativeName>
        <fullName evidence="4">Glucosamine-6-phosphate isomerase</fullName>
    </alternativeName>
</protein>
<evidence type="ECO:0000259" key="5">
    <source>
        <dbReference type="Pfam" id="PF01182"/>
    </source>
</evidence>
<comment type="similarity">
    <text evidence="4">Belongs to the glucosamine/galactosamine-6-phosphate isomerase family. NagB subfamily.</text>
</comment>
<dbReference type="FunFam" id="3.40.50.1360:FF:000003">
    <property type="entry name" value="Glucosamine-6-phosphate deaminase"/>
    <property type="match status" value="1"/>
</dbReference>
<evidence type="ECO:0000313" key="6">
    <source>
        <dbReference type="EMBL" id="OXS80032.1"/>
    </source>
</evidence>
<feature type="active site" description="For ring-opening step" evidence="4">
    <location>
        <position position="135"/>
    </location>
</feature>
<evidence type="ECO:0000313" key="7">
    <source>
        <dbReference type="EMBL" id="SIP90803.1"/>
    </source>
</evidence>
<dbReference type="UniPathway" id="UPA00629">
    <property type="reaction ID" value="UER00684"/>
</dbReference>
<comment type="pathway">
    <text evidence="4">Amino-sugar metabolism; N-acetylneuraminate degradation; D-fructose 6-phosphate from N-acetylneuraminate: step 5/5.</text>
</comment>
<dbReference type="InterPro" id="IPR006148">
    <property type="entry name" value="Glc/Gal-6P_isomerase"/>
</dbReference>
<dbReference type="GO" id="GO:0005975">
    <property type="term" value="P:carbohydrate metabolic process"/>
    <property type="evidence" value="ECO:0007669"/>
    <property type="project" value="InterPro"/>
</dbReference>
<dbReference type="SUPFAM" id="SSF100950">
    <property type="entry name" value="NagB/RpiA/CoA transferase-like"/>
    <property type="match status" value="1"/>
</dbReference>
<dbReference type="InterPro" id="IPR018321">
    <property type="entry name" value="Glucosamine6P_isomerase_CS"/>
</dbReference>
<dbReference type="PANTHER" id="PTHR11280:SF5">
    <property type="entry name" value="GLUCOSAMINE-6-PHOSPHATE ISOMERASE"/>
    <property type="match status" value="1"/>
</dbReference>
<name>A0A1N6NFI0_9BACI</name>
<reference evidence="9" key="2">
    <citation type="submission" date="2017-03" db="EMBL/GenBank/DDBJ databases">
        <title>Bacillus sp. V-88(T) DSM27956, whole genome shotgun sequencing project.</title>
        <authorList>
            <person name="Dastager S.G."/>
            <person name="Neurgaonkar P.S."/>
            <person name="Dharne M.S."/>
        </authorList>
    </citation>
    <scope>NUCLEOTIDE SEQUENCE [LARGE SCALE GENOMIC DNA]</scope>
    <source>
        <strain evidence="9">DSM 25145</strain>
    </source>
</reference>
<dbReference type="RefSeq" id="WP_045851091.1">
    <property type="nucleotide sequence ID" value="NZ_FTLX01000001.1"/>
</dbReference>
<reference evidence="7 8" key="1">
    <citation type="submission" date="2017-01" db="EMBL/GenBank/DDBJ databases">
        <authorList>
            <person name="Mah S.A."/>
            <person name="Swanson W.J."/>
            <person name="Moy G.W."/>
            <person name="Vacquier V.D."/>
        </authorList>
    </citation>
    <scope>NUCLEOTIDE SEQUENCE [LARGE SCALE GENOMIC DNA]</scope>
    <source>
        <strain evidence="7 8">NIO-1016</strain>
    </source>
</reference>
<dbReference type="OrthoDB" id="9791139at2"/>
<feature type="active site" description="For ring-opening step" evidence="4">
    <location>
        <position position="142"/>
    </location>
</feature>
<proteinExistence type="inferred from homology"/>
<dbReference type="GO" id="GO:0042802">
    <property type="term" value="F:identical protein binding"/>
    <property type="evidence" value="ECO:0007669"/>
    <property type="project" value="TreeGrafter"/>
</dbReference>
<evidence type="ECO:0000313" key="8">
    <source>
        <dbReference type="Proteomes" id="UP000186385"/>
    </source>
</evidence>
<dbReference type="Proteomes" id="UP000186385">
    <property type="component" value="Unassembled WGS sequence"/>
</dbReference>
<dbReference type="CDD" id="cd01399">
    <property type="entry name" value="GlcN6P_deaminase"/>
    <property type="match status" value="1"/>
</dbReference>